<evidence type="ECO:0000256" key="4">
    <source>
        <dbReference type="ARBA" id="ARBA00022989"/>
    </source>
</evidence>
<dbReference type="InterPro" id="IPR011701">
    <property type="entry name" value="MFS"/>
</dbReference>
<dbReference type="PANTHER" id="PTHR43124:SF3">
    <property type="entry name" value="CHLORAMPHENICOL EFFLUX PUMP RV0191"/>
    <property type="match status" value="1"/>
</dbReference>
<comment type="caution">
    <text evidence="8">The sequence shown here is derived from an EMBL/GenBank/DDBJ whole genome shotgun (WGS) entry which is preliminary data.</text>
</comment>
<sequence length="392" mass="39850">MTPPSPTERSPRLLQITAFVSTLDRFAMPPMLIAMAHELNVPLSDIVTAAGAYFLAYGLTQPLWGMISDRAGLVRTMRIALSLSAVCTTVAAFSSTALALGVARGLTGACFSAAIPASLIYLGDTVAAHRRQREVTNLMAGVALGTALASVGAGALAQFASWRIAFVLTGLAALALAIALRGLPQPPRVRAHGTLLAPLAAVVRSKPTRLVLALAFVEGGLLLGVLTLLPPAVEASGASATVAGAVTAVYGVVVLGCARMVGAMSHHMHTSWLIALGAVAAAGACVLAALSRSPGVVVASAGLLGVAWASMHSSLQTWATEVLPAARATVVSGFAGAMFLGSAVAALLVGGLAEANRYAEIFGWATAVAIPLGLVATVARMRWIRPEGEPGR</sequence>
<feature type="transmembrane region" description="Helical" evidence="6">
    <location>
        <begin position="46"/>
        <end position="67"/>
    </location>
</feature>
<proteinExistence type="predicted"/>
<organism evidence="8 9">
    <name type="scientific">Sphaerisporangium flaviroseum</name>
    <dbReference type="NCBI Taxonomy" id="509199"/>
    <lineage>
        <taxon>Bacteria</taxon>
        <taxon>Bacillati</taxon>
        <taxon>Actinomycetota</taxon>
        <taxon>Actinomycetes</taxon>
        <taxon>Streptosporangiales</taxon>
        <taxon>Streptosporangiaceae</taxon>
        <taxon>Sphaerisporangium</taxon>
    </lineage>
</organism>
<dbReference type="InterPro" id="IPR050189">
    <property type="entry name" value="MFS_Efflux_Transporters"/>
</dbReference>
<feature type="transmembrane region" description="Helical" evidence="6">
    <location>
        <begin position="327"/>
        <end position="349"/>
    </location>
</feature>
<evidence type="ECO:0000256" key="2">
    <source>
        <dbReference type="ARBA" id="ARBA00022475"/>
    </source>
</evidence>
<feature type="transmembrane region" description="Helical" evidence="6">
    <location>
        <begin position="79"/>
        <end position="100"/>
    </location>
</feature>
<feature type="transmembrane region" description="Helical" evidence="6">
    <location>
        <begin position="162"/>
        <end position="180"/>
    </location>
</feature>
<evidence type="ECO:0000259" key="7">
    <source>
        <dbReference type="PROSITE" id="PS50850"/>
    </source>
</evidence>
<feature type="domain" description="Major facilitator superfamily (MFS) profile" evidence="7">
    <location>
        <begin position="10"/>
        <end position="385"/>
    </location>
</feature>
<dbReference type="RefSeq" id="WP_344942403.1">
    <property type="nucleotide sequence ID" value="NZ_BAAAZR010000009.1"/>
</dbReference>
<evidence type="ECO:0000256" key="5">
    <source>
        <dbReference type="ARBA" id="ARBA00023136"/>
    </source>
</evidence>
<dbReference type="InterPro" id="IPR036259">
    <property type="entry name" value="MFS_trans_sf"/>
</dbReference>
<reference evidence="9" key="1">
    <citation type="journal article" date="2019" name="Int. J. Syst. Evol. Microbiol.">
        <title>The Global Catalogue of Microorganisms (GCM) 10K type strain sequencing project: providing services to taxonomists for standard genome sequencing and annotation.</title>
        <authorList>
            <consortium name="The Broad Institute Genomics Platform"/>
            <consortium name="The Broad Institute Genome Sequencing Center for Infectious Disease"/>
            <person name="Wu L."/>
            <person name="Ma J."/>
        </authorList>
    </citation>
    <scope>NUCLEOTIDE SEQUENCE [LARGE SCALE GENOMIC DNA]</scope>
    <source>
        <strain evidence="9">JCM 16908</strain>
    </source>
</reference>
<feature type="transmembrane region" description="Helical" evidence="6">
    <location>
        <begin position="235"/>
        <end position="258"/>
    </location>
</feature>
<keyword evidence="5 6" id="KW-0472">Membrane</keyword>
<feature type="transmembrane region" description="Helical" evidence="6">
    <location>
        <begin position="296"/>
        <end position="315"/>
    </location>
</feature>
<keyword evidence="9" id="KW-1185">Reference proteome</keyword>
<keyword evidence="4 6" id="KW-1133">Transmembrane helix</keyword>
<evidence type="ECO:0000256" key="6">
    <source>
        <dbReference type="SAM" id="Phobius"/>
    </source>
</evidence>
<dbReference type="InterPro" id="IPR020846">
    <property type="entry name" value="MFS_dom"/>
</dbReference>
<dbReference type="SUPFAM" id="SSF103473">
    <property type="entry name" value="MFS general substrate transporter"/>
    <property type="match status" value="1"/>
</dbReference>
<dbReference type="EMBL" id="BAAAZR010000009">
    <property type="protein sequence ID" value="GAA3816468.1"/>
    <property type="molecule type" value="Genomic_DNA"/>
</dbReference>
<dbReference type="PANTHER" id="PTHR43124">
    <property type="entry name" value="PURINE EFFLUX PUMP PBUE"/>
    <property type="match status" value="1"/>
</dbReference>
<evidence type="ECO:0000313" key="9">
    <source>
        <dbReference type="Proteomes" id="UP001500888"/>
    </source>
</evidence>
<feature type="transmembrane region" description="Helical" evidence="6">
    <location>
        <begin position="106"/>
        <end position="123"/>
    </location>
</feature>
<feature type="transmembrane region" description="Helical" evidence="6">
    <location>
        <begin position="210"/>
        <end position="229"/>
    </location>
</feature>
<keyword evidence="3 6" id="KW-0812">Transmembrane</keyword>
<gene>
    <name evidence="8" type="ORF">GCM10022226_41440</name>
</gene>
<evidence type="ECO:0000256" key="1">
    <source>
        <dbReference type="ARBA" id="ARBA00004651"/>
    </source>
</evidence>
<evidence type="ECO:0000256" key="3">
    <source>
        <dbReference type="ARBA" id="ARBA00022692"/>
    </source>
</evidence>
<accession>A0ABP7IEH5</accession>
<evidence type="ECO:0000313" key="8">
    <source>
        <dbReference type="EMBL" id="GAA3816468.1"/>
    </source>
</evidence>
<feature type="transmembrane region" description="Helical" evidence="6">
    <location>
        <begin position="135"/>
        <end position="156"/>
    </location>
</feature>
<protein>
    <recommendedName>
        <fullName evidence="7">Major facilitator superfamily (MFS) profile domain-containing protein</fullName>
    </recommendedName>
</protein>
<feature type="transmembrane region" description="Helical" evidence="6">
    <location>
        <begin position="270"/>
        <end position="290"/>
    </location>
</feature>
<comment type="subcellular location">
    <subcellularLocation>
        <location evidence="1">Cell membrane</location>
        <topology evidence="1">Multi-pass membrane protein</topology>
    </subcellularLocation>
</comment>
<name>A0ABP7IEH5_9ACTN</name>
<keyword evidence="2" id="KW-1003">Cell membrane</keyword>
<feature type="transmembrane region" description="Helical" evidence="6">
    <location>
        <begin position="361"/>
        <end position="379"/>
    </location>
</feature>
<dbReference type="Proteomes" id="UP001500888">
    <property type="component" value="Unassembled WGS sequence"/>
</dbReference>
<dbReference type="Pfam" id="PF07690">
    <property type="entry name" value="MFS_1"/>
    <property type="match status" value="1"/>
</dbReference>
<dbReference type="Gene3D" id="1.20.1250.20">
    <property type="entry name" value="MFS general substrate transporter like domains"/>
    <property type="match status" value="1"/>
</dbReference>
<dbReference type="PROSITE" id="PS50850">
    <property type="entry name" value="MFS"/>
    <property type="match status" value="1"/>
</dbReference>